<name>A0A7G6X8K0_9ACTN</name>
<reference evidence="3" key="1">
    <citation type="submission" date="2019-09" db="EMBL/GenBank/DDBJ databases">
        <title>Antimicrobial potential of Antarctic Bacteria.</title>
        <authorList>
            <person name="Benaud N."/>
            <person name="Edwards R.J."/>
            <person name="Ferrari B.C."/>
        </authorList>
    </citation>
    <scope>NUCLEOTIDE SEQUENCE [LARGE SCALE GENOMIC DNA]</scope>
    <source>
        <strain evidence="3">SPB151</strain>
    </source>
</reference>
<dbReference type="InterPro" id="IPR014993">
    <property type="entry name" value="DUF1841"/>
</dbReference>
<dbReference type="Pfam" id="PF08897">
    <property type="entry name" value="DUF1841"/>
    <property type="match status" value="1"/>
</dbReference>
<keyword evidence="3" id="KW-1185">Reference proteome</keyword>
<reference evidence="2 3" key="2">
    <citation type="journal article" date="2020" name="Microbiol. Resour. Announc.">
        <title>Antarctic desert soil bacteria exhibit high novel natural product potential, evaluated through long-read genome sequencing and comparative genomics.</title>
        <authorList>
            <person name="Benaud N."/>
            <person name="Edwards R.J."/>
            <person name="Amos T.G."/>
            <person name="D'Agostino P.M."/>
            <person name="Gutierrez-Chavez C."/>
            <person name="Montgomery K."/>
            <person name="Nicetic I."/>
            <person name="Ferrari B.C."/>
        </authorList>
    </citation>
    <scope>NUCLEOTIDE SEQUENCE [LARGE SCALE GENOMIC DNA]</scope>
    <source>
        <strain evidence="2 3">SPB151</strain>
    </source>
</reference>
<feature type="region of interest" description="Disordered" evidence="1">
    <location>
        <begin position="1"/>
        <end position="26"/>
    </location>
</feature>
<accession>A0A7G6X8K0</accession>
<dbReference type="Proteomes" id="UP000515563">
    <property type="component" value="Chromosome"/>
</dbReference>
<dbReference type="RefSeq" id="WP_185444976.1">
    <property type="nucleotide sequence ID" value="NZ_CP043661.1"/>
</dbReference>
<proteinExistence type="predicted"/>
<dbReference type="AlphaFoldDB" id="A0A7G6X8K0"/>
<feature type="compositionally biased region" description="Low complexity" evidence="1">
    <location>
        <begin position="1"/>
        <end position="11"/>
    </location>
</feature>
<protein>
    <submittedName>
        <fullName evidence="2">DUF1841 family protein</fullName>
    </submittedName>
</protein>
<dbReference type="KEGG" id="kqi:F1D05_37545"/>
<organism evidence="2 3">
    <name type="scientific">Kribbella qitaiheensis</name>
    <dbReference type="NCBI Taxonomy" id="1544730"/>
    <lineage>
        <taxon>Bacteria</taxon>
        <taxon>Bacillati</taxon>
        <taxon>Actinomycetota</taxon>
        <taxon>Actinomycetes</taxon>
        <taxon>Propionibacteriales</taxon>
        <taxon>Kribbellaceae</taxon>
        <taxon>Kribbella</taxon>
    </lineage>
</organism>
<sequence>MTTTTWTWTSTRPSADERGLSIEGDHPEYHDAIADPGFEGEIDGVNPRLHVAMHEIVANQLWDNDPPEVWQAARRLRDLGEDRHNILHAIGALVITHVHAGLVDRQPFDLEQYRAELDQLGRDK</sequence>
<evidence type="ECO:0000256" key="1">
    <source>
        <dbReference type="SAM" id="MobiDB-lite"/>
    </source>
</evidence>
<evidence type="ECO:0000313" key="2">
    <source>
        <dbReference type="EMBL" id="QNE22565.1"/>
    </source>
</evidence>
<evidence type="ECO:0000313" key="3">
    <source>
        <dbReference type="Proteomes" id="UP000515563"/>
    </source>
</evidence>
<gene>
    <name evidence="2" type="ORF">F1D05_37545</name>
</gene>
<feature type="compositionally biased region" description="Basic and acidic residues" evidence="1">
    <location>
        <begin position="14"/>
        <end position="26"/>
    </location>
</feature>
<dbReference type="EMBL" id="CP043661">
    <property type="protein sequence ID" value="QNE22565.1"/>
    <property type="molecule type" value="Genomic_DNA"/>
</dbReference>